<evidence type="ECO:0000256" key="8">
    <source>
        <dbReference type="ARBA" id="ARBA00022989"/>
    </source>
</evidence>
<dbReference type="InterPro" id="IPR005628">
    <property type="entry name" value="GspK"/>
</dbReference>
<feature type="domain" description="T2SS protein K first SAM-like" evidence="12">
    <location>
        <begin position="105"/>
        <end position="214"/>
    </location>
</feature>
<dbReference type="PIRSF" id="PIRSF002786">
    <property type="entry name" value="XcpX"/>
    <property type="match status" value="1"/>
</dbReference>
<keyword evidence="3 10" id="KW-0813">Transport</keyword>
<dbReference type="Proteomes" id="UP000529795">
    <property type="component" value="Unassembled WGS sequence"/>
</dbReference>
<keyword evidence="5 10" id="KW-0997">Cell inner membrane</keyword>
<dbReference type="GO" id="GO:0009306">
    <property type="term" value="P:protein secretion"/>
    <property type="evidence" value="ECO:0007669"/>
    <property type="project" value="InterPro"/>
</dbReference>
<dbReference type="Gene3D" id="3.30.1300.30">
    <property type="entry name" value="GSPII I/J protein-like"/>
    <property type="match status" value="1"/>
</dbReference>
<keyword evidence="9 10" id="KW-0472">Membrane</keyword>
<evidence type="ECO:0000259" key="12">
    <source>
        <dbReference type="Pfam" id="PF21687"/>
    </source>
</evidence>
<dbReference type="PANTHER" id="PTHR38831:SF1">
    <property type="entry name" value="TYPE II SECRETION SYSTEM PROTEIN K-RELATED"/>
    <property type="match status" value="1"/>
</dbReference>
<dbReference type="SUPFAM" id="SSF54523">
    <property type="entry name" value="Pili subunits"/>
    <property type="match status" value="1"/>
</dbReference>
<accession>A0A840FGB8</accession>
<evidence type="ECO:0000256" key="7">
    <source>
        <dbReference type="ARBA" id="ARBA00022927"/>
    </source>
</evidence>
<proteinExistence type="inferred from homology"/>
<sequence length="325" mass="34300">MRPPERERGAALLTVLMLVAVVAVLAGTMLERLRLTTRLAGNAAAGEQARAFAEAAETLATTRVTALLGPSQDRVTLAGGWSGRPFALPLPGGGVAVARVSDGGNCFNLNGLVTATGPGLYATNPVQRVQFARLLRLTGVGAQVAERVSAGAADWIDSDQDQQPSGAEDGTYLGRVPAYRTAGTLMADPSELRAIDGVTAEVYAAVRPWLCTLPRAEPAAINVNTLTPEQAPLVAMLAPDTMSVAMARGLILRRPPLGFASASEFWKQASLQGVTADERQSAVTTRWFALRIDVTNGPTRLQEQALIDATRLPARLVARQWGDPT</sequence>
<evidence type="ECO:0000313" key="14">
    <source>
        <dbReference type="Proteomes" id="UP000529795"/>
    </source>
</evidence>
<dbReference type="AlphaFoldDB" id="A0A840FGB8"/>
<dbReference type="Gene3D" id="1.10.40.60">
    <property type="entry name" value="EpsJ-like"/>
    <property type="match status" value="2"/>
</dbReference>
<comment type="similarity">
    <text evidence="2 10">Belongs to the GSP K family.</text>
</comment>
<keyword evidence="14" id="KW-1185">Reference proteome</keyword>
<dbReference type="EMBL" id="JACIEV010000002">
    <property type="protein sequence ID" value="MBB4153038.1"/>
    <property type="molecule type" value="Genomic_DNA"/>
</dbReference>
<evidence type="ECO:0000256" key="4">
    <source>
        <dbReference type="ARBA" id="ARBA00022475"/>
    </source>
</evidence>
<comment type="subcellular location">
    <subcellularLocation>
        <location evidence="1 10">Cell inner membrane</location>
    </subcellularLocation>
</comment>
<dbReference type="NCBIfam" id="NF037980">
    <property type="entry name" value="T2SS_GspK"/>
    <property type="match status" value="1"/>
</dbReference>
<reference evidence="13 14" key="1">
    <citation type="submission" date="2020-08" db="EMBL/GenBank/DDBJ databases">
        <title>Genomic Encyclopedia of Type Strains, Phase IV (KMG-IV): sequencing the most valuable type-strain genomes for metagenomic binning, comparative biology and taxonomic classification.</title>
        <authorList>
            <person name="Goeker M."/>
        </authorList>
    </citation>
    <scope>NUCLEOTIDE SEQUENCE [LARGE SCALE GENOMIC DNA]</scope>
    <source>
        <strain evidence="13 14">YC6723</strain>
    </source>
</reference>
<dbReference type="InterPro" id="IPR049179">
    <property type="entry name" value="T2SSK_SAM-like_2nd"/>
</dbReference>
<keyword evidence="6" id="KW-0812">Transmembrane</keyword>
<feature type="domain" description="T2SS protein K second SAM-like" evidence="11">
    <location>
        <begin position="221"/>
        <end position="280"/>
    </location>
</feature>
<evidence type="ECO:0000256" key="1">
    <source>
        <dbReference type="ARBA" id="ARBA00004533"/>
    </source>
</evidence>
<keyword evidence="4 10" id="KW-1003">Cell membrane</keyword>
<dbReference type="GO" id="GO:0005886">
    <property type="term" value="C:plasma membrane"/>
    <property type="evidence" value="ECO:0007669"/>
    <property type="project" value="UniProtKB-SubCell"/>
</dbReference>
<dbReference type="SUPFAM" id="SSF158544">
    <property type="entry name" value="GspK insert domain-like"/>
    <property type="match status" value="2"/>
</dbReference>
<gene>
    <name evidence="13" type="ORF">GGQ80_000926</name>
</gene>
<evidence type="ECO:0000256" key="9">
    <source>
        <dbReference type="ARBA" id="ARBA00023136"/>
    </source>
</evidence>
<protein>
    <recommendedName>
        <fullName evidence="10">Type II secretion system protein K</fullName>
    </recommendedName>
</protein>
<evidence type="ECO:0000256" key="6">
    <source>
        <dbReference type="ARBA" id="ARBA00022692"/>
    </source>
</evidence>
<dbReference type="Pfam" id="PF03934">
    <property type="entry name" value="T2SSK"/>
    <property type="match status" value="1"/>
</dbReference>
<evidence type="ECO:0000256" key="10">
    <source>
        <dbReference type="PIRNR" id="PIRNR002786"/>
    </source>
</evidence>
<evidence type="ECO:0000256" key="3">
    <source>
        <dbReference type="ARBA" id="ARBA00022448"/>
    </source>
</evidence>
<dbReference type="InterPro" id="IPR049031">
    <property type="entry name" value="T2SSK_SAM-like_1st"/>
</dbReference>
<dbReference type="Pfam" id="PF21687">
    <property type="entry name" value="T2SSK_1st"/>
    <property type="match status" value="1"/>
</dbReference>
<dbReference type="InterPro" id="IPR038072">
    <property type="entry name" value="GspK_central_sf"/>
</dbReference>
<evidence type="ECO:0000259" key="11">
    <source>
        <dbReference type="Pfam" id="PF03934"/>
    </source>
</evidence>
<keyword evidence="8" id="KW-1133">Transmembrane helix</keyword>
<organism evidence="13 14">
    <name type="scientific">Sphingomonas jinjuensis</name>
    <dbReference type="NCBI Taxonomy" id="535907"/>
    <lineage>
        <taxon>Bacteria</taxon>
        <taxon>Pseudomonadati</taxon>
        <taxon>Pseudomonadota</taxon>
        <taxon>Alphaproteobacteria</taxon>
        <taxon>Sphingomonadales</taxon>
        <taxon>Sphingomonadaceae</taxon>
        <taxon>Sphingomonas</taxon>
    </lineage>
</organism>
<comment type="caution">
    <text evidence="13">The sequence shown here is derived from an EMBL/GenBank/DDBJ whole genome shotgun (WGS) entry which is preliminary data.</text>
</comment>
<dbReference type="PANTHER" id="PTHR38831">
    <property type="entry name" value="TYPE II SECRETION SYSTEM PROTEIN K"/>
    <property type="match status" value="1"/>
</dbReference>
<dbReference type="InterPro" id="IPR045584">
    <property type="entry name" value="Pilin-like"/>
</dbReference>
<evidence type="ECO:0000313" key="13">
    <source>
        <dbReference type="EMBL" id="MBB4153038.1"/>
    </source>
</evidence>
<name>A0A840FGB8_9SPHN</name>
<evidence type="ECO:0000256" key="5">
    <source>
        <dbReference type="ARBA" id="ARBA00022519"/>
    </source>
</evidence>
<evidence type="ECO:0000256" key="2">
    <source>
        <dbReference type="ARBA" id="ARBA00007246"/>
    </source>
</evidence>
<keyword evidence="7" id="KW-0653">Protein transport</keyword>